<dbReference type="Proteomes" id="UP000808337">
    <property type="component" value="Unassembled WGS sequence"/>
</dbReference>
<dbReference type="InterPro" id="IPR025665">
    <property type="entry name" value="Beta-barrel_OMP_2"/>
</dbReference>
<name>A0A9D7SSZ7_9BACT</name>
<comment type="caution">
    <text evidence="2">The sequence shown here is derived from an EMBL/GenBank/DDBJ whole genome shotgun (WGS) entry which is preliminary data.</text>
</comment>
<gene>
    <name evidence="2" type="ORF">IPP15_03210</name>
</gene>
<dbReference type="Pfam" id="PF13568">
    <property type="entry name" value="OMP_b-brl_2"/>
    <property type="match status" value="1"/>
</dbReference>
<dbReference type="AlphaFoldDB" id="A0A9D7SSZ7"/>
<dbReference type="EMBL" id="JADKGY010000001">
    <property type="protein sequence ID" value="MBK9981428.1"/>
    <property type="molecule type" value="Genomic_DNA"/>
</dbReference>
<feature type="domain" description="Outer membrane protein beta-barrel" evidence="1">
    <location>
        <begin position="42"/>
        <end position="210"/>
    </location>
</feature>
<evidence type="ECO:0000259" key="1">
    <source>
        <dbReference type="Pfam" id="PF13568"/>
    </source>
</evidence>
<evidence type="ECO:0000313" key="3">
    <source>
        <dbReference type="Proteomes" id="UP000808337"/>
    </source>
</evidence>
<organism evidence="2 3">
    <name type="scientific">Candidatus Opimibacter skivensis</name>
    <dbReference type="NCBI Taxonomy" id="2982028"/>
    <lineage>
        <taxon>Bacteria</taxon>
        <taxon>Pseudomonadati</taxon>
        <taxon>Bacteroidota</taxon>
        <taxon>Saprospiria</taxon>
        <taxon>Saprospirales</taxon>
        <taxon>Saprospiraceae</taxon>
        <taxon>Candidatus Opimibacter</taxon>
    </lineage>
</organism>
<evidence type="ECO:0000313" key="2">
    <source>
        <dbReference type="EMBL" id="MBK9981428.1"/>
    </source>
</evidence>
<reference evidence="2 3" key="1">
    <citation type="submission" date="2020-10" db="EMBL/GenBank/DDBJ databases">
        <title>Connecting structure to function with the recovery of over 1000 high-quality activated sludge metagenome-assembled genomes encoding full-length rRNA genes using long-read sequencing.</title>
        <authorList>
            <person name="Singleton C.M."/>
            <person name="Petriglieri F."/>
            <person name="Kristensen J.M."/>
            <person name="Kirkegaard R.H."/>
            <person name="Michaelsen T.Y."/>
            <person name="Andersen M.H."/>
            <person name="Karst S.M."/>
            <person name="Dueholm M.S."/>
            <person name="Nielsen P.H."/>
            <person name="Albertsen M."/>
        </authorList>
    </citation>
    <scope>NUCLEOTIDE SEQUENCE [LARGE SCALE GENOMIC DNA]</scope>
    <source>
        <strain evidence="2">Ribe_18-Q3-R11-54_MAXAC.273</strain>
    </source>
</reference>
<sequence length="239" mass="27321">MRYLHSIQILVFCLLTFLVGDAGAQVNKGNINFRKFQEKAYYFGLTFGYNHSNFQLEHSKKFILNDSFNITEGLGGPGLNVSMVTNMRLGDYFDFRFLPGFSFVGRKFFYVSTLNEIEDVKSIEGVLVQAPLQVRFKSEPFHDMRMFVLAGAKYTYDVASNARIRKEQANRIIRISPHDFSVEVGAGAQFFFPFFIFSPEIKFSQGIGNILIYNSKLSQSTVLEKVLSRTFTISLHFEG</sequence>
<protein>
    <submittedName>
        <fullName evidence="2">Outer membrane beta-barrel protein</fullName>
    </submittedName>
</protein>
<accession>A0A9D7SSZ7</accession>
<proteinExistence type="predicted"/>